<reference evidence="1 2" key="1">
    <citation type="submission" date="2020-08" db="EMBL/GenBank/DDBJ databases">
        <title>Sequencing the genomes of 1000 actinobacteria strains.</title>
        <authorList>
            <person name="Klenk H.-P."/>
        </authorList>
    </citation>
    <scope>NUCLEOTIDE SEQUENCE [LARGE SCALE GENOMIC DNA]</scope>
    <source>
        <strain evidence="1 2">DSM 45823</strain>
    </source>
</reference>
<evidence type="ECO:0000313" key="1">
    <source>
        <dbReference type="EMBL" id="MBA9003701.1"/>
    </source>
</evidence>
<dbReference type="AlphaFoldDB" id="A0A7W3MXJ4"/>
<gene>
    <name evidence="1" type="ORF">HNR21_002583</name>
</gene>
<accession>A0A7W3MXJ4</accession>
<dbReference type="Proteomes" id="UP000539313">
    <property type="component" value="Unassembled WGS sequence"/>
</dbReference>
<keyword evidence="2" id="KW-1185">Reference proteome</keyword>
<protein>
    <submittedName>
        <fullName evidence="1">Uncharacterized protein</fullName>
    </submittedName>
</protein>
<organism evidence="1 2">
    <name type="scientific">Thermomonospora cellulosilytica</name>
    <dbReference type="NCBI Taxonomy" id="1411118"/>
    <lineage>
        <taxon>Bacteria</taxon>
        <taxon>Bacillati</taxon>
        <taxon>Actinomycetota</taxon>
        <taxon>Actinomycetes</taxon>
        <taxon>Streptosporangiales</taxon>
        <taxon>Thermomonosporaceae</taxon>
        <taxon>Thermomonospora</taxon>
    </lineage>
</organism>
<evidence type="ECO:0000313" key="2">
    <source>
        <dbReference type="Proteomes" id="UP000539313"/>
    </source>
</evidence>
<name>A0A7W3MXJ4_9ACTN</name>
<sequence length="159" mass="17239">MTAHDSCPPWCRYQHRKHTRAHFSDQLGNNRASVRIYQLPGRDPHINISPGEFAAFIDFGVCQVSRRQALALLAAVEADPAGLAAALRRAVALVEDHRPVTRFEAAPGAEEPDAVHTVCASRVHPDPEPWPCRDAVDAGLAPAPEPAVFVPDPTAEAPF</sequence>
<proteinExistence type="predicted"/>
<comment type="caution">
    <text evidence="1">The sequence shown here is derived from an EMBL/GenBank/DDBJ whole genome shotgun (WGS) entry which is preliminary data.</text>
</comment>
<dbReference type="RefSeq" id="WP_182705384.1">
    <property type="nucleotide sequence ID" value="NZ_JACJII010000001.1"/>
</dbReference>
<dbReference type="EMBL" id="JACJII010000001">
    <property type="protein sequence ID" value="MBA9003701.1"/>
    <property type="molecule type" value="Genomic_DNA"/>
</dbReference>